<gene>
    <name evidence="6" type="ORF">SteCoe_15067</name>
</gene>
<keyword evidence="4" id="KW-0175">Coiled coil</keyword>
<sequence length="619" mass="70306">MEIVPEKKYSLSVFSPSSSQSYIKLPQANKYANTTFIVISTKSQTKASYKLLSKENEKLKQLVNTLRDNLKTSEEHLKRTLQDSTILEQISILKFKNKTLEKKLSESESNYHNANMKFQKLQKDTKELQKERNEFQEMKEEKEVAAEKFRIMKNKALDLIFHLFSEETPKNISLRYMEIDNSFIPVIGCILKKYPTVENLDLEGNFINDSGAKLLADVLLSTDSNIKEINLNYNKITVEGAWLIIQALKIREDTKFKKISKVTLVHNLIDKITDIYIKMLEYFKQSQSSLPQKIKSSDLRRVSNTTAAKLFASSIGNVKGIQDIIVILDRVTVSETQSSSEITLHNPTSLGGITEEYPENETEIPNPKKKTSLKNKNKLDISSFYNTKGDFLSSVADNWAKSACDVNDIDDNYGETLLMHAARIGNIRLTKLLINRKANIEMKNGKGENAFLLACKSDNYDIANYIQVYGGNINTCNHKGAKALHIAVKDKKPYTICRLVEMGLKINSVDFHSKTPLHYAARLGDVDTGKLLIELGADLNMLDFKGRTPAGLAEDKEHFNFADTLEKLGGKKIKGYEELKNEYAEFRSLSSLNRESQALSIDLKIADKLHKKIYRNHDN</sequence>
<feature type="repeat" description="ANK" evidence="3">
    <location>
        <begin position="413"/>
        <end position="445"/>
    </location>
</feature>
<reference evidence="6 7" key="1">
    <citation type="submission" date="2016-11" db="EMBL/GenBank/DDBJ databases">
        <title>The macronuclear genome of Stentor coeruleus: a giant cell with tiny introns.</title>
        <authorList>
            <person name="Slabodnick M."/>
            <person name="Ruby J.G."/>
            <person name="Reiff S.B."/>
            <person name="Swart E.C."/>
            <person name="Gosai S."/>
            <person name="Prabakaran S."/>
            <person name="Witkowska E."/>
            <person name="Larue G.E."/>
            <person name="Fisher S."/>
            <person name="Freeman R.M."/>
            <person name="Gunawardena J."/>
            <person name="Chu W."/>
            <person name="Stover N.A."/>
            <person name="Gregory B.D."/>
            <person name="Nowacki M."/>
            <person name="Derisi J."/>
            <person name="Roy S.W."/>
            <person name="Marshall W.F."/>
            <person name="Sood P."/>
        </authorList>
    </citation>
    <scope>NUCLEOTIDE SEQUENCE [LARGE SCALE GENOMIC DNA]</scope>
    <source>
        <strain evidence="6">WM001</strain>
    </source>
</reference>
<accession>A0A1R2C4L2</accession>
<evidence type="ECO:0000313" key="7">
    <source>
        <dbReference type="Proteomes" id="UP000187209"/>
    </source>
</evidence>
<evidence type="ECO:0000256" key="4">
    <source>
        <dbReference type="SAM" id="Coils"/>
    </source>
</evidence>
<keyword evidence="2 3" id="KW-0040">ANK repeat</keyword>
<dbReference type="SMART" id="SM00248">
    <property type="entry name" value="ANK"/>
    <property type="match status" value="4"/>
</dbReference>
<evidence type="ECO:0000256" key="5">
    <source>
        <dbReference type="SAM" id="MobiDB-lite"/>
    </source>
</evidence>
<dbReference type="InterPro" id="IPR036770">
    <property type="entry name" value="Ankyrin_rpt-contain_sf"/>
</dbReference>
<dbReference type="PANTHER" id="PTHR24198:SF165">
    <property type="entry name" value="ANKYRIN REPEAT-CONTAINING PROTEIN-RELATED"/>
    <property type="match status" value="1"/>
</dbReference>
<keyword evidence="1" id="KW-0677">Repeat</keyword>
<proteinExistence type="predicted"/>
<dbReference type="Pfam" id="PF12796">
    <property type="entry name" value="Ank_2"/>
    <property type="match status" value="1"/>
</dbReference>
<comment type="caution">
    <text evidence="6">The sequence shown here is derived from an EMBL/GenBank/DDBJ whole genome shotgun (WGS) entry which is preliminary data.</text>
</comment>
<dbReference type="EMBL" id="MPUH01000287">
    <property type="protein sequence ID" value="OMJ83911.1"/>
    <property type="molecule type" value="Genomic_DNA"/>
</dbReference>
<evidence type="ECO:0000256" key="3">
    <source>
        <dbReference type="PROSITE-ProRule" id="PRU00023"/>
    </source>
</evidence>
<dbReference type="Proteomes" id="UP000187209">
    <property type="component" value="Unassembled WGS sequence"/>
</dbReference>
<dbReference type="PROSITE" id="PS50297">
    <property type="entry name" value="ANK_REP_REGION"/>
    <property type="match status" value="2"/>
</dbReference>
<organism evidence="6 7">
    <name type="scientific">Stentor coeruleus</name>
    <dbReference type="NCBI Taxonomy" id="5963"/>
    <lineage>
        <taxon>Eukaryota</taxon>
        <taxon>Sar</taxon>
        <taxon>Alveolata</taxon>
        <taxon>Ciliophora</taxon>
        <taxon>Postciliodesmatophora</taxon>
        <taxon>Heterotrichea</taxon>
        <taxon>Heterotrichida</taxon>
        <taxon>Stentoridae</taxon>
        <taxon>Stentor</taxon>
    </lineage>
</organism>
<feature type="region of interest" description="Disordered" evidence="5">
    <location>
        <begin position="349"/>
        <end position="372"/>
    </location>
</feature>
<feature type="repeat" description="ANK" evidence="3">
    <location>
        <begin position="512"/>
        <end position="544"/>
    </location>
</feature>
<dbReference type="PROSITE" id="PS50088">
    <property type="entry name" value="ANK_REPEAT"/>
    <property type="match status" value="2"/>
</dbReference>
<dbReference type="Pfam" id="PF00023">
    <property type="entry name" value="Ank"/>
    <property type="match status" value="1"/>
</dbReference>
<dbReference type="Gene3D" id="3.80.10.10">
    <property type="entry name" value="Ribonuclease Inhibitor"/>
    <property type="match status" value="1"/>
</dbReference>
<dbReference type="InterPro" id="IPR032675">
    <property type="entry name" value="LRR_dom_sf"/>
</dbReference>
<name>A0A1R2C4L2_9CILI</name>
<evidence type="ECO:0000256" key="1">
    <source>
        <dbReference type="ARBA" id="ARBA00022737"/>
    </source>
</evidence>
<dbReference type="SUPFAM" id="SSF52047">
    <property type="entry name" value="RNI-like"/>
    <property type="match status" value="1"/>
</dbReference>
<dbReference type="OrthoDB" id="539213at2759"/>
<protein>
    <submittedName>
        <fullName evidence="6">Uncharacterized protein</fullName>
    </submittedName>
</protein>
<dbReference type="SMART" id="SM00368">
    <property type="entry name" value="LRR_RI"/>
    <property type="match status" value="2"/>
</dbReference>
<dbReference type="InterPro" id="IPR002110">
    <property type="entry name" value="Ankyrin_rpt"/>
</dbReference>
<keyword evidence="7" id="KW-1185">Reference proteome</keyword>
<evidence type="ECO:0000313" key="6">
    <source>
        <dbReference type="EMBL" id="OMJ83911.1"/>
    </source>
</evidence>
<dbReference type="Gene3D" id="1.25.40.20">
    <property type="entry name" value="Ankyrin repeat-containing domain"/>
    <property type="match status" value="1"/>
</dbReference>
<dbReference type="SUPFAM" id="SSF48403">
    <property type="entry name" value="Ankyrin repeat"/>
    <property type="match status" value="1"/>
</dbReference>
<feature type="coiled-coil region" evidence="4">
    <location>
        <begin position="42"/>
        <end position="155"/>
    </location>
</feature>
<dbReference type="AlphaFoldDB" id="A0A1R2C4L2"/>
<evidence type="ECO:0000256" key="2">
    <source>
        <dbReference type="ARBA" id="ARBA00023043"/>
    </source>
</evidence>
<dbReference type="PANTHER" id="PTHR24198">
    <property type="entry name" value="ANKYRIN REPEAT AND PROTEIN KINASE DOMAIN-CONTAINING PROTEIN"/>
    <property type="match status" value="1"/>
</dbReference>